<feature type="compositionally biased region" description="Gly residues" evidence="1">
    <location>
        <begin position="174"/>
        <end position="190"/>
    </location>
</feature>
<feature type="region of interest" description="Disordered" evidence="1">
    <location>
        <begin position="109"/>
        <end position="133"/>
    </location>
</feature>
<organism evidence="2 3">
    <name type="scientific">Edaphochlamys debaryana</name>
    <dbReference type="NCBI Taxonomy" id="47281"/>
    <lineage>
        <taxon>Eukaryota</taxon>
        <taxon>Viridiplantae</taxon>
        <taxon>Chlorophyta</taxon>
        <taxon>core chlorophytes</taxon>
        <taxon>Chlorophyceae</taxon>
        <taxon>CS clade</taxon>
        <taxon>Chlamydomonadales</taxon>
        <taxon>Chlamydomonadales incertae sedis</taxon>
        <taxon>Edaphochlamys</taxon>
    </lineage>
</organism>
<dbReference type="Proteomes" id="UP000612055">
    <property type="component" value="Unassembled WGS sequence"/>
</dbReference>
<gene>
    <name evidence="2" type="ORF">HYH03_007015</name>
</gene>
<feature type="region of interest" description="Disordered" evidence="1">
    <location>
        <begin position="171"/>
        <end position="192"/>
    </location>
</feature>
<reference evidence="2" key="1">
    <citation type="journal article" date="2020" name="bioRxiv">
        <title>Comparative genomics of Chlamydomonas.</title>
        <authorList>
            <person name="Craig R.J."/>
            <person name="Hasan A.R."/>
            <person name="Ness R.W."/>
            <person name="Keightley P.D."/>
        </authorList>
    </citation>
    <scope>NUCLEOTIDE SEQUENCE</scope>
    <source>
        <strain evidence="2">CCAP 11/70</strain>
    </source>
</reference>
<evidence type="ECO:0000313" key="2">
    <source>
        <dbReference type="EMBL" id="KAG2494771.1"/>
    </source>
</evidence>
<sequence length="940" mass="96779">MGHGANEAAESDEELGGPGAAPVQPAAVLAIPSARGRGAPPPASSLPKPTSLLGSGRAVTSPIDAAASITNARNRAPKPSVPSSIDSDDAWDVLVRSATDALRAHVEIEDLKRKESQPTAEPKGSMSAKVAASKCVRHERSYEKLEEDLLGLPAAQVAVRLAEEGAARHAKAAGSGGAGAGRGGGGGKGAGAAEETSLLDGVRTSKGVAASLSSRAVVLLSAHILMHQRIKRQQPDSQEAAQHLGNAILLADALLVRHSLPALPYPELFALAWTLHELRTQWSRAHAREDMGAGLPRAAPPCVASLQLWRRLVRAASASVRLDHAATAEGARAAAATASGRSRKGKGTAGRRGANEEVPEEAPALADLCDRMETAISFHLMAIDHSASEISKTSAAAPDGAKQNQRGPFRNSYEQRNSDMISTEVKLLKKLIAWDSTAAAMMNTGLEYTLEDLSASGGVALGLDLVVARAVRPDLHQRLRYDKLPVGREAQPGPARLQDDDPPAWQTDKWYGRVCGRGGGGADGRDALGERGVALQRLDLGRLLIEASLDGAPKRLTAIGPTALRLVVSHAVAAARLRAATLPHPAAVATRPAPGQSAASSPSDSHDGGPLLLRFSLPEAPAAKPTSSGDASAQTLGIAGAACAALAPVQVTLLPCGARAARRAIRELRYARRLQRQMAGPYSGGGGGSGGGVPRDFRLEVPSEGYALQRHANGVVSLAEGGLAGEHMGLLRACLAAEGYGCCELLCRGPLALQAAALLIAQAEADLRAAGANGPEAADLHLEVLPGICDAFEFGGRLTDAVQEVVAATLEEGQPGGALAADWAARRRLALNHQACALLGLLAEQRGSPFGVSRPPRLPLESISDEKSGSASQAPNAGAKGAAGDMSLRGSRGAEEAKAGAASHQVSAPQGAGDQDGESREAAVTLLVFRAQLSGERDVK</sequence>
<feature type="compositionally biased region" description="Low complexity" evidence="1">
    <location>
        <begin position="20"/>
        <end position="38"/>
    </location>
</feature>
<keyword evidence="3" id="KW-1185">Reference proteome</keyword>
<feature type="region of interest" description="Disordered" evidence="1">
    <location>
        <begin position="850"/>
        <end position="920"/>
    </location>
</feature>
<feature type="compositionally biased region" description="Low complexity" evidence="1">
    <location>
        <begin position="586"/>
        <end position="603"/>
    </location>
</feature>
<proteinExistence type="predicted"/>
<accession>A0A836BZG6</accession>
<name>A0A836BZG6_9CHLO</name>
<comment type="caution">
    <text evidence="2">The sequence shown here is derived from an EMBL/GenBank/DDBJ whole genome shotgun (WGS) entry which is preliminary data.</text>
</comment>
<feature type="region of interest" description="Disordered" evidence="1">
    <location>
        <begin position="586"/>
        <end position="613"/>
    </location>
</feature>
<feature type="region of interest" description="Disordered" evidence="1">
    <location>
        <begin position="333"/>
        <end position="362"/>
    </location>
</feature>
<feature type="region of interest" description="Disordered" evidence="1">
    <location>
        <begin position="1"/>
        <end position="59"/>
    </location>
</feature>
<evidence type="ECO:0000313" key="3">
    <source>
        <dbReference type="Proteomes" id="UP000612055"/>
    </source>
</evidence>
<dbReference type="AlphaFoldDB" id="A0A836BZG6"/>
<feature type="compositionally biased region" description="Polar residues" evidence="1">
    <location>
        <begin position="402"/>
        <end position="416"/>
    </location>
</feature>
<feature type="region of interest" description="Disordered" evidence="1">
    <location>
        <begin position="391"/>
        <end position="416"/>
    </location>
</feature>
<dbReference type="EMBL" id="JAEHOE010000028">
    <property type="protein sequence ID" value="KAG2494771.1"/>
    <property type="molecule type" value="Genomic_DNA"/>
</dbReference>
<protein>
    <submittedName>
        <fullName evidence="2">Uncharacterized protein</fullName>
    </submittedName>
</protein>
<evidence type="ECO:0000256" key="1">
    <source>
        <dbReference type="SAM" id="MobiDB-lite"/>
    </source>
</evidence>
<feature type="region of interest" description="Disordered" evidence="1">
    <location>
        <begin position="69"/>
        <end position="88"/>
    </location>
</feature>